<sequence length="495" mass="56241">MSAWQWQEWQEWGEWVEWEAPREHPRDFKPCCVESNPWSYPAEAPEPLSDSKGCEDEDLCCYISLASASEPETVLGLGVFAHRRTLRQLRRGLPPDISFTTDYVDVEAFNEGLRVAQSRPRRSTALVTSSRGELNAWLPLYIHASHWARSRQYIGPAFQSLLGPGQLGQLSASDALNVCCSLLTHAATDLSLGAKVTERAVQMYADVHRLLLQLAYEWPELKQAAADRVHTFLSEPAKRVRRSTHSMGDLAHCLLVVDDVDWKHLESAAIPEALRRHVWRRECEGLLFDEGSFDGSASSLLKEWENFAPNACKVLCFITFYIREFGKPTGSSLEDVMVEMDGRWGRLSPASHCKIASFCNSLHQQATLRGILELMQASYIEEYLAETVLWAVRHGSRRAGRANWRRGCGPRREATPQLAPADSCPLLRSLQGARGVHKSCANRTMQWRPKKACTEMEEECEGVQTWTVQPVHWGIPWYVPPMFVFAMPWQGWWFP</sequence>
<organism evidence="1 2">
    <name type="scientific">Effrenium voratum</name>
    <dbReference type="NCBI Taxonomy" id="2562239"/>
    <lineage>
        <taxon>Eukaryota</taxon>
        <taxon>Sar</taxon>
        <taxon>Alveolata</taxon>
        <taxon>Dinophyceae</taxon>
        <taxon>Suessiales</taxon>
        <taxon>Symbiodiniaceae</taxon>
        <taxon>Effrenium</taxon>
    </lineage>
</organism>
<accession>A0AA36I8M6</accession>
<proteinExistence type="predicted"/>
<protein>
    <submittedName>
        <fullName evidence="1">Uncharacterized protein</fullName>
    </submittedName>
</protein>
<keyword evidence="2" id="KW-1185">Reference proteome</keyword>
<reference evidence="1" key="1">
    <citation type="submission" date="2023-08" db="EMBL/GenBank/DDBJ databases">
        <authorList>
            <person name="Chen Y."/>
            <person name="Shah S."/>
            <person name="Dougan E. K."/>
            <person name="Thang M."/>
            <person name="Chan C."/>
        </authorList>
    </citation>
    <scope>NUCLEOTIDE SEQUENCE</scope>
</reference>
<comment type="caution">
    <text evidence="1">The sequence shown here is derived from an EMBL/GenBank/DDBJ whole genome shotgun (WGS) entry which is preliminary data.</text>
</comment>
<dbReference type="EMBL" id="CAUJNA010000970">
    <property type="protein sequence ID" value="CAJ1383019.1"/>
    <property type="molecule type" value="Genomic_DNA"/>
</dbReference>
<name>A0AA36I8M6_9DINO</name>
<evidence type="ECO:0000313" key="2">
    <source>
        <dbReference type="Proteomes" id="UP001178507"/>
    </source>
</evidence>
<dbReference type="Proteomes" id="UP001178507">
    <property type="component" value="Unassembled WGS sequence"/>
</dbReference>
<dbReference type="AlphaFoldDB" id="A0AA36I8M6"/>
<gene>
    <name evidence="1" type="ORF">EVOR1521_LOCUS10253</name>
</gene>
<evidence type="ECO:0000313" key="1">
    <source>
        <dbReference type="EMBL" id="CAJ1383019.1"/>
    </source>
</evidence>